<dbReference type="Proteomes" id="UP001058461">
    <property type="component" value="Chromosome"/>
</dbReference>
<gene>
    <name evidence="3" type="ORF">KDW95_05245</name>
</gene>
<evidence type="ECO:0000259" key="2">
    <source>
        <dbReference type="Pfam" id="PF04069"/>
    </source>
</evidence>
<dbReference type="CDD" id="cd13641">
    <property type="entry name" value="PBP2_HisX_like"/>
    <property type="match status" value="1"/>
</dbReference>
<sequence>MKKVLRFAAASTALVLFGIGSATARADCETDEVIKIANMTWASAATLAHIESQILQTGYDCQTQLIPGDTVPTATTMAAKGQPHIAPEFWMANAEEIVREGVESGMITIAGEVVQGGSVQGWWIPKYLSEAYPDLKSVHDLPKYKHLFPDANDPEKGRIYNCPPGWGCEIVNTNLFKAYELGSSYVNYSPGSGAALDATIASAYKRKKPWLGYYWGPSSILGKYDMVRLATNPHDPVLDACNREAECENPHAGGFNSSQVNTLVISALKDQAPSVYAFLSKVSFDPTVYNELLAWGDDNKAEPAQVAEYFLKNYPHLWQGWVSDEAADKIRAALL</sequence>
<feature type="domain" description="ABC-type glycine betaine transport system substrate-binding" evidence="2">
    <location>
        <begin position="34"/>
        <end position="313"/>
    </location>
</feature>
<dbReference type="Gene3D" id="3.40.190.100">
    <property type="entry name" value="Glycine betaine-binding periplasmic protein, domain 2"/>
    <property type="match status" value="1"/>
</dbReference>
<evidence type="ECO:0000313" key="3">
    <source>
        <dbReference type="EMBL" id="UTW13069.1"/>
    </source>
</evidence>
<dbReference type="SUPFAM" id="SSF53850">
    <property type="entry name" value="Periplasmic binding protein-like II"/>
    <property type="match status" value="1"/>
</dbReference>
<evidence type="ECO:0000313" key="4">
    <source>
        <dbReference type="Proteomes" id="UP001058461"/>
    </source>
</evidence>
<accession>A0ABY5HPB5</accession>
<dbReference type="RefSeq" id="WP_255855232.1">
    <property type="nucleotide sequence ID" value="NZ_CP073347.1"/>
</dbReference>
<evidence type="ECO:0000256" key="1">
    <source>
        <dbReference type="SAM" id="SignalP"/>
    </source>
</evidence>
<dbReference type="InterPro" id="IPR007210">
    <property type="entry name" value="ABC_Gly_betaine_transp_sub-bd"/>
</dbReference>
<proteinExistence type="predicted"/>
<organism evidence="3 4">
    <name type="scientific">Marinobacterium rhizophilum</name>
    <dbReference type="NCBI Taxonomy" id="420402"/>
    <lineage>
        <taxon>Bacteria</taxon>
        <taxon>Pseudomonadati</taxon>
        <taxon>Pseudomonadota</taxon>
        <taxon>Gammaproteobacteria</taxon>
        <taxon>Oceanospirillales</taxon>
        <taxon>Oceanospirillaceae</taxon>
        <taxon>Marinobacterium</taxon>
    </lineage>
</organism>
<reference evidence="3" key="1">
    <citation type="submission" date="2021-04" db="EMBL/GenBank/DDBJ databases">
        <title>Oceanospirillales bacteria with DddD are important DMSP degraders in coastal seawater.</title>
        <authorList>
            <person name="Liu J."/>
        </authorList>
    </citation>
    <scope>NUCLEOTIDE SEQUENCE</scope>
    <source>
        <strain evidence="3">D13-1</strain>
    </source>
</reference>
<feature type="signal peptide" evidence="1">
    <location>
        <begin position="1"/>
        <end position="26"/>
    </location>
</feature>
<dbReference type="Gene3D" id="3.10.105.10">
    <property type="entry name" value="Dipeptide-binding Protein, Domain 3"/>
    <property type="match status" value="1"/>
</dbReference>
<feature type="chain" id="PRO_5047036851" evidence="1">
    <location>
        <begin position="27"/>
        <end position="335"/>
    </location>
</feature>
<protein>
    <submittedName>
        <fullName evidence="3">ABC transporter substrate-binding protein</fullName>
    </submittedName>
</protein>
<keyword evidence="1" id="KW-0732">Signal</keyword>
<dbReference type="EMBL" id="CP073347">
    <property type="protein sequence ID" value="UTW13069.1"/>
    <property type="molecule type" value="Genomic_DNA"/>
</dbReference>
<dbReference type="Pfam" id="PF04069">
    <property type="entry name" value="OpuAC"/>
    <property type="match status" value="1"/>
</dbReference>
<keyword evidence="4" id="KW-1185">Reference proteome</keyword>
<name>A0ABY5HPB5_9GAMM</name>